<dbReference type="EMBL" id="CP047418">
    <property type="protein sequence ID" value="QLL78001.1"/>
    <property type="molecule type" value="Genomic_DNA"/>
</dbReference>
<protein>
    <submittedName>
        <fullName evidence="3">Alpha/beta hydrolase fold domain-containing protein</fullName>
    </submittedName>
</protein>
<organism evidence="3 4">
    <name type="scientific">Ligilactobacillus saerimneri</name>
    <dbReference type="NCBI Taxonomy" id="228229"/>
    <lineage>
        <taxon>Bacteria</taxon>
        <taxon>Bacillati</taxon>
        <taxon>Bacillota</taxon>
        <taxon>Bacilli</taxon>
        <taxon>Lactobacillales</taxon>
        <taxon>Lactobacillaceae</taxon>
        <taxon>Ligilactobacillus</taxon>
    </lineage>
</organism>
<dbReference type="Gene3D" id="3.40.50.1820">
    <property type="entry name" value="alpha/beta hydrolase"/>
    <property type="match status" value="1"/>
</dbReference>
<proteinExistence type="predicted"/>
<sequence>MDRISLEPAVRTLCSDERRRFIPTTIGISALRKRLQMQQEGPVYQHPASFTTKKVVVPGRTEPLNIHFVYPRQPATAQLPVLFYIHGGQFITGDLQVYNKFIRELAVRAQVMVVFPEYSLAPEAQAPDQIKQLQHALAALPQFGEEFNLDLERVIIGADDVGAKFAAQLIADPGIKEVAIYKMAWICPVTNYNFDTASYYEFAGGYDLTREQMKFAWRQYLGQLTEQPPLRETPLRYSSELLATFPETLIITAEADVVRDEGEAMARKMRDAGVSVAQIRMQGTIHNFVIYNELDITSSCRLAMNVLVDWIKKRG</sequence>
<reference evidence="3 4" key="1">
    <citation type="submission" date="2020-01" db="EMBL/GenBank/DDBJ databases">
        <title>Complete and circular genome sequences of six lactobacillus isolates from horses.</title>
        <authorList>
            <person name="Hassan H.M."/>
        </authorList>
    </citation>
    <scope>NUCLEOTIDE SEQUENCE [LARGE SCALE GENOMIC DNA]</scope>
    <source>
        <strain evidence="3 4">1A</strain>
    </source>
</reference>
<dbReference type="GO" id="GO:0016787">
    <property type="term" value="F:hydrolase activity"/>
    <property type="evidence" value="ECO:0007669"/>
    <property type="project" value="UniProtKB-KW"/>
</dbReference>
<dbReference type="InterPro" id="IPR029058">
    <property type="entry name" value="AB_hydrolase_fold"/>
</dbReference>
<name>A0A7H9EKB1_9LACO</name>
<dbReference type="SUPFAM" id="SSF53474">
    <property type="entry name" value="alpha/beta-Hydrolases"/>
    <property type="match status" value="1"/>
</dbReference>
<dbReference type="RefSeq" id="WP_180848333.1">
    <property type="nucleotide sequence ID" value="NZ_CP047418.1"/>
</dbReference>
<dbReference type="AlphaFoldDB" id="A0A7H9EKB1"/>
<gene>
    <name evidence="3" type="ORF">GTO87_04890</name>
</gene>
<evidence type="ECO:0000313" key="4">
    <source>
        <dbReference type="Proteomes" id="UP000510886"/>
    </source>
</evidence>
<keyword evidence="1 3" id="KW-0378">Hydrolase</keyword>
<dbReference type="Proteomes" id="UP000510886">
    <property type="component" value="Chromosome"/>
</dbReference>
<evidence type="ECO:0000256" key="1">
    <source>
        <dbReference type="ARBA" id="ARBA00022801"/>
    </source>
</evidence>
<dbReference type="InterPro" id="IPR050300">
    <property type="entry name" value="GDXG_lipolytic_enzyme"/>
</dbReference>
<dbReference type="PANTHER" id="PTHR48081">
    <property type="entry name" value="AB HYDROLASE SUPERFAMILY PROTEIN C4A8.06C"/>
    <property type="match status" value="1"/>
</dbReference>
<dbReference type="PANTHER" id="PTHR48081:SF8">
    <property type="entry name" value="ALPHA_BETA HYDROLASE FOLD-3 DOMAIN-CONTAINING PROTEIN-RELATED"/>
    <property type="match status" value="1"/>
</dbReference>
<accession>A0A7H9EKB1</accession>
<evidence type="ECO:0000259" key="2">
    <source>
        <dbReference type="Pfam" id="PF07859"/>
    </source>
</evidence>
<dbReference type="KEGG" id="lsw:GTO87_04890"/>
<dbReference type="Pfam" id="PF07859">
    <property type="entry name" value="Abhydrolase_3"/>
    <property type="match status" value="1"/>
</dbReference>
<evidence type="ECO:0000313" key="3">
    <source>
        <dbReference type="EMBL" id="QLL78001.1"/>
    </source>
</evidence>
<feature type="domain" description="Alpha/beta hydrolase fold-3" evidence="2">
    <location>
        <begin position="82"/>
        <end position="289"/>
    </location>
</feature>
<dbReference type="InterPro" id="IPR013094">
    <property type="entry name" value="AB_hydrolase_3"/>
</dbReference>